<protein>
    <recommendedName>
        <fullName evidence="5">Cell division protein</fullName>
    </recommendedName>
</protein>
<evidence type="ECO:0000256" key="1">
    <source>
        <dbReference type="SAM" id="Coils"/>
    </source>
</evidence>
<gene>
    <name evidence="3" type="ORF">HMPREF3230_00642</name>
</gene>
<dbReference type="Proteomes" id="UP000070505">
    <property type="component" value="Unassembled WGS sequence"/>
</dbReference>
<evidence type="ECO:0000313" key="3">
    <source>
        <dbReference type="EMBL" id="KXI17689.1"/>
    </source>
</evidence>
<proteinExistence type="predicted"/>
<name>A0A135Z7R8_GARVA</name>
<dbReference type="PATRIC" id="fig|2702.101.peg.627"/>
<accession>A0A135Z7R8</accession>
<evidence type="ECO:0000256" key="2">
    <source>
        <dbReference type="SAM" id="MobiDB-lite"/>
    </source>
</evidence>
<evidence type="ECO:0008006" key="5">
    <source>
        <dbReference type="Google" id="ProtNLM"/>
    </source>
</evidence>
<sequence>MQRKFEKNRQEFEIMSEDDNTEAQTVVTGENSEIQDDTMERKVSGNLEQNLPNLEQNLPLNPAINPDDSLTDSISAVSKDNSDSAKDANNTESSEDSEASSSAEDSYEKSSVKPLFPMPDLRERDDYSAADFDSEEDGNSDHIDVKISDEARSKSRAEFTTVYDIIDVMEDTLSESKGVLFSPGMVKISREDFEDHLSRLKDMLPVQLERASALMREAERRLRTAQAQANSIVATAQSQSAQLISDAEERAQYLAGQENVTAIARRKAANILEVAQAKSDKLTHGADQYCATVMEGLKQQLDKLEQDVQAGQRVLEERCRGAAHLQDEISAQARLDDSGDDYDERNN</sequence>
<organism evidence="3 4">
    <name type="scientific">Gardnerella vaginalis</name>
    <dbReference type="NCBI Taxonomy" id="2702"/>
    <lineage>
        <taxon>Bacteria</taxon>
        <taxon>Bacillati</taxon>
        <taxon>Actinomycetota</taxon>
        <taxon>Actinomycetes</taxon>
        <taxon>Bifidobacteriales</taxon>
        <taxon>Bifidobacteriaceae</taxon>
        <taxon>Gardnerella</taxon>
    </lineage>
</organism>
<keyword evidence="1" id="KW-0175">Coiled coil</keyword>
<dbReference type="EMBL" id="LSRC01000022">
    <property type="protein sequence ID" value="KXI17689.1"/>
    <property type="molecule type" value="Genomic_DNA"/>
</dbReference>
<feature type="coiled-coil region" evidence="1">
    <location>
        <begin position="208"/>
        <end position="235"/>
    </location>
</feature>
<dbReference type="AlphaFoldDB" id="A0A135Z7R8"/>
<feature type="compositionally biased region" description="Polar residues" evidence="2">
    <location>
        <begin position="22"/>
        <end position="32"/>
    </location>
</feature>
<reference evidence="3 4" key="1">
    <citation type="submission" date="2016-02" db="EMBL/GenBank/DDBJ databases">
        <authorList>
            <person name="Wen L."/>
            <person name="He K."/>
            <person name="Yang H."/>
        </authorList>
    </citation>
    <scope>NUCLEOTIDE SEQUENCE [LARGE SCALE GENOMIC DNA]</scope>
    <source>
        <strain evidence="3 4">CMW7778B</strain>
    </source>
</reference>
<feature type="region of interest" description="Disordered" evidence="2">
    <location>
        <begin position="1"/>
        <end position="122"/>
    </location>
</feature>
<evidence type="ECO:0000313" key="4">
    <source>
        <dbReference type="Proteomes" id="UP000070505"/>
    </source>
</evidence>
<feature type="compositionally biased region" description="Low complexity" evidence="2">
    <location>
        <begin position="46"/>
        <end position="62"/>
    </location>
</feature>
<comment type="caution">
    <text evidence="3">The sequence shown here is derived from an EMBL/GenBank/DDBJ whole genome shotgun (WGS) entry which is preliminary data.</text>
</comment>
<feature type="compositionally biased region" description="Basic and acidic residues" evidence="2">
    <location>
        <begin position="1"/>
        <end position="12"/>
    </location>
</feature>